<evidence type="ECO:0000256" key="2">
    <source>
        <dbReference type="ARBA" id="ARBA00005896"/>
    </source>
</evidence>
<feature type="chain" id="PRO_5026268091" description="TauD/TfdA-like domain-containing protein" evidence="7">
    <location>
        <begin position="18"/>
        <end position="204"/>
    </location>
</feature>
<reference evidence="9 10" key="1">
    <citation type="journal article" date="2016" name="Sci. Rep.">
        <title>Peltaster fructicola genome reveals evolution from an invasive phytopathogen to an ectophytic parasite.</title>
        <authorList>
            <person name="Xu C."/>
            <person name="Chen H."/>
            <person name="Gleason M.L."/>
            <person name="Xu J.R."/>
            <person name="Liu H."/>
            <person name="Zhang R."/>
            <person name="Sun G."/>
        </authorList>
    </citation>
    <scope>NUCLEOTIDE SEQUENCE [LARGE SCALE GENOMIC DNA]</scope>
    <source>
        <strain evidence="9 10">LNHT1506</strain>
    </source>
</reference>
<evidence type="ECO:0000259" key="8">
    <source>
        <dbReference type="Pfam" id="PF02668"/>
    </source>
</evidence>
<dbReference type="PANTHER" id="PTHR30468:SF10">
    <property type="entry name" value="TAUD_TFDA-LIKE DOMAIN-CONTAINING PROTEIN"/>
    <property type="match status" value="1"/>
</dbReference>
<protein>
    <recommendedName>
        <fullName evidence="8">TauD/TfdA-like domain-containing protein</fullName>
    </recommendedName>
</protein>
<evidence type="ECO:0000313" key="10">
    <source>
        <dbReference type="Proteomes" id="UP000503462"/>
    </source>
</evidence>
<keyword evidence="7" id="KW-0732">Signal</keyword>
<dbReference type="PANTHER" id="PTHR30468">
    <property type="entry name" value="ALPHA-KETOGLUTARATE-DEPENDENT SULFONATE DIOXYGENASE"/>
    <property type="match status" value="1"/>
</dbReference>
<evidence type="ECO:0000256" key="7">
    <source>
        <dbReference type="SAM" id="SignalP"/>
    </source>
</evidence>
<dbReference type="Pfam" id="PF02668">
    <property type="entry name" value="TauD"/>
    <property type="match status" value="1"/>
</dbReference>
<evidence type="ECO:0000313" key="9">
    <source>
        <dbReference type="EMBL" id="QIW94563.1"/>
    </source>
</evidence>
<proteinExistence type="inferred from homology"/>
<dbReference type="Gene3D" id="3.60.130.10">
    <property type="entry name" value="Clavaminate synthase-like"/>
    <property type="match status" value="1"/>
</dbReference>
<keyword evidence="4" id="KW-0223">Dioxygenase</keyword>
<name>A0A6H0XIM6_9PEZI</name>
<dbReference type="InterPro" id="IPR003819">
    <property type="entry name" value="TauD/TfdA-like"/>
</dbReference>
<keyword evidence="10" id="KW-1185">Reference proteome</keyword>
<organism evidence="9 10">
    <name type="scientific">Peltaster fructicola</name>
    <dbReference type="NCBI Taxonomy" id="286661"/>
    <lineage>
        <taxon>Eukaryota</taxon>
        <taxon>Fungi</taxon>
        <taxon>Dikarya</taxon>
        <taxon>Ascomycota</taxon>
        <taxon>Pezizomycotina</taxon>
        <taxon>Dothideomycetes</taxon>
        <taxon>Dothideomycetes incertae sedis</taxon>
        <taxon>Peltaster</taxon>
    </lineage>
</organism>
<dbReference type="GO" id="GO:0046872">
    <property type="term" value="F:metal ion binding"/>
    <property type="evidence" value="ECO:0007669"/>
    <property type="project" value="UniProtKB-KW"/>
</dbReference>
<dbReference type="AlphaFoldDB" id="A0A6H0XIM6"/>
<dbReference type="Proteomes" id="UP000503462">
    <property type="component" value="Chromosome 1"/>
</dbReference>
<feature type="signal peptide" evidence="7">
    <location>
        <begin position="1"/>
        <end position="17"/>
    </location>
</feature>
<dbReference type="OrthoDB" id="10257314at2759"/>
<dbReference type="SUPFAM" id="SSF51197">
    <property type="entry name" value="Clavaminate synthase-like"/>
    <property type="match status" value="1"/>
</dbReference>
<evidence type="ECO:0000256" key="4">
    <source>
        <dbReference type="ARBA" id="ARBA00022964"/>
    </source>
</evidence>
<keyword evidence="5" id="KW-0560">Oxidoreductase</keyword>
<comment type="cofactor">
    <cofactor evidence="1">
        <name>Fe(2+)</name>
        <dbReference type="ChEBI" id="CHEBI:29033"/>
    </cofactor>
</comment>
<sequence length="204" mass="23335">MLPLFAIKSFFLPPAALFEDTLCASGYEVYDRISEPYQKFLSSLTVTFAQPYFQQAAERGGFRLYDKPRGFSRKHRFRPDRAVHPLVRTNGTTGWPCIFPVGAHISHVNGVTQEESDSLLKWFNQLVTDNHDLQVRFRWQNPNDIAIWDNRSVFHAATFDYDGLGDRFGNRVVGIGEKPFFDPNSVSRREALEGQAIGSPFMVR</sequence>
<accession>A0A6H0XIM6</accession>
<comment type="similarity">
    <text evidence="2">Belongs to the TfdA dioxygenase family.</text>
</comment>
<feature type="domain" description="TauD/TfdA-like" evidence="8">
    <location>
        <begin position="20"/>
        <end position="163"/>
    </location>
</feature>
<evidence type="ECO:0000256" key="1">
    <source>
        <dbReference type="ARBA" id="ARBA00001954"/>
    </source>
</evidence>
<dbReference type="InterPro" id="IPR042098">
    <property type="entry name" value="TauD-like_sf"/>
</dbReference>
<evidence type="ECO:0000256" key="3">
    <source>
        <dbReference type="ARBA" id="ARBA00022723"/>
    </source>
</evidence>
<evidence type="ECO:0000256" key="5">
    <source>
        <dbReference type="ARBA" id="ARBA00023002"/>
    </source>
</evidence>
<dbReference type="GO" id="GO:0016706">
    <property type="term" value="F:2-oxoglutarate-dependent dioxygenase activity"/>
    <property type="evidence" value="ECO:0007669"/>
    <property type="project" value="TreeGrafter"/>
</dbReference>
<dbReference type="EMBL" id="CP051139">
    <property type="protein sequence ID" value="QIW94563.1"/>
    <property type="molecule type" value="Genomic_DNA"/>
</dbReference>
<evidence type="ECO:0000256" key="6">
    <source>
        <dbReference type="ARBA" id="ARBA00023004"/>
    </source>
</evidence>
<keyword evidence="6" id="KW-0408">Iron</keyword>
<dbReference type="GO" id="GO:0005737">
    <property type="term" value="C:cytoplasm"/>
    <property type="evidence" value="ECO:0007669"/>
    <property type="project" value="TreeGrafter"/>
</dbReference>
<gene>
    <name evidence="9" type="ORF">AMS68_000081</name>
</gene>
<dbReference type="InterPro" id="IPR051323">
    <property type="entry name" value="AtsK-like"/>
</dbReference>
<keyword evidence="3" id="KW-0479">Metal-binding</keyword>